<evidence type="ECO:0000313" key="1">
    <source>
        <dbReference type="EMBL" id="EGU37810.1"/>
    </source>
</evidence>
<accession>F9S3N9</accession>
<gene>
    <name evidence="1" type="ORF">VII00023_18504</name>
</gene>
<comment type="caution">
    <text evidence="1">The sequence shown here is derived from an EMBL/GenBank/DDBJ whole genome shotgun (WGS) entry which is preliminary data.</text>
</comment>
<name>F9S3N9_9VIBR</name>
<organism evidence="1 2">
    <name type="scientific">Vibrio ichthyoenteri ATCC 700023</name>
    <dbReference type="NCBI Taxonomy" id="870968"/>
    <lineage>
        <taxon>Bacteria</taxon>
        <taxon>Pseudomonadati</taxon>
        <taxon>Pseudomonadota</taxon>
        <taxon>Gammaproteobacteria</taxon>
        <taxon>Vibrionales</taxon>
        <taxon>Vibrionaceae</taxon>
        <taxon>Vibrio</taxon>
    </lineage>
</organism>
<dbReference type="EMBL" id="AFWF01000179">
    <property type="protein sequence ID" value="EGU37810.1"/>
    <property type="molecule type" value="Genomic_DNA"/>
</dbReference>
<proteinExistence type="predicted"/>
<protein>
    <submittedName>
        <fullName evidence="1">Uncharacterized protein</fullName>
    </submittedName>
</protein>
<dbReference type="Proteomes" id="UP000004605">
    <property type="component" value="Unassembled WGS sequence"/>
</dbReference>
<dbReference type="RefSeq" id="WP_006712854.1">
    <property type="nucleotide sequence ID" value="NZ_AFWF01000179.1"/>
</dbReference>
<keyword evidence="2" id="KW-1185">Reference proteome</keyword>
<evidence type="ECO:0000313" key="2">
    <source>
        <dbReference type="Proteomes" id="UP000004605"/>
    </source>
</evidence>
<dbReference type="AlphaFoldDB" id="F9S3N9"/>
<sequence length="279" mass="31269">MIKNDINSQLNYCKNVSPAVSTCSSENSLLERAIISVGTVICIPVAVGLKLADVVNSNKAVSTFLTFGNLIFASAASPLHRNSANYERALSICDSGKEIKCTREMYNIKENGIQSDKTKATNYLNEDIDRHIRTAQNQEEYWHEIKSNLVSTREPVMPRGSCPPHVERATTLDKIQYMLVKECGGRENIKSIDHRNNNEKSILNKVYWVDASAMYRCIKAGVELSTITDNPAINGGNYDGFKYLGDFLDDKKYEDMLDYFCLNKVPKNKVSEEPCSGPF</sequence>
<reference evidence="1 2" key="1">
    <citation type="journal article" date="2012" name="Int. J. Syst. Evol. Microbiol.">
        <title>Vibrio caribbeanicus sp. nov., isolated from the marine sponge Scleritoderma cyanea.</title>
        <authorList>
            <person name="Hoffmann M."/>
            <person name="Monday S.R."/>
            <person name="Allard M.W."/>
            <person name="Strain E.A."/>
            <person name="Whittaker P."/>
            <person name="Naum M."/>
            <person name="McCarthy P.J."/>
            <person name="Lopez J.V."/>
            <person name="Fischer M."/>
            <person name="Brown E.W."/>
        </authorList>
    </citation>
    <scope>NUCLEOTIDE SEQUENCE [LARGE SCALE GENOMIC DNA]</scope>
    <source>
        <strain evidence="1 2">ATCC 700023</strain>
    </source>
</reference>